<sequence>MHSRNLVPDEEEERVVYYDLEADSNDRNLMLSTNSVNNLSLLRAEATSTAKEVGENSQIFSRQQQPLLIDLGYSEDDVEENGNPFATLLDQHKPTYNSIKQQNVEENKSDQHKDPQNHRRNSLLSVAANFAAINDVTHAIERDHPSSDTLTKDNRRSIIKYRSNCDDVSTRASRSIKQKFGFESSSSRPERWRTRKPSITDTKNRRKSLGVIQKKFSPQLETSSAKRRKSMPADSSKPVIMRNETSMNASFDSKGAVTKNKSLANFLQRATTIFQQQSMTIKNSSPSNVNIDENIATDAICDTDQHMRAENFAPEHFSPPKSFSVEAPIGRKAADALIVKIRGNLGDIIRKATRKRDRDLTLIRSQGHHLLPEQNSHTKGMFGVIESIQARAWIVVRLKRRCLKMPDCDLYECQIYEVAADLEKSDASALRKNHVAVKAQFSIRVTDCLNLSEGQFIKIYEPFHLIKEQLPAGSTRKPEWFLLGTQLAEVRDSVH</sequence>
<protein>
    <submittedName>
        <fullName evidence="2">Uncharacterized protein</fullName>
    </submittedName>
</protein>
<dbReference type="AlphaFoldDB" id="A0A0P1B6K9"/>
<evidence type="ECO:0000256" key="1">
    <source>
        <dbReference type="SAM" id="MobiDB-lite"/>
    </source>
</evidence>
<feature type="region of interest" description="Disordered" evidence="1">
    <location>
        <begin position="179"/>
        <end position="236"/>
    </location>
</feature>
<dbReference type="Proteomes" id="UP000054928">
    <property type="component" value="Unassembled WGS sequence"/>
</dbReference>
<accession>A0A0P1B6K9</accession>
<organism evidence="2 3">
    <name type="scientific">Plasmopara halstedii</name>
    <name type="common">Downy mildew of sunflower</name>
    <dbReference type="NCBI Taxonomy" id="4781"/>
    <lineage>
        <taxon>Eukaryota</taxon>
        <taxon>Sar</taxon>
        <taxon>Stramenopiles</taxon>
        <taxon>Oomycota</taxon>
        <taxon>Peronosporomycetes</taxon>
        <taxon>Peronosporales</taxon>
        <taxon>Peronosporaceae</taxon>
        <taxon>Plasmopara</taxon>
    </lineage>
</organism>
<evidence type="ECO:0000313" key="2">
    <source>
        <dbReference type="EMBL" id="CEG50117.1"/>
    </source>
</evidence>
<dbReference type="OMA" id="QIFPRQQ"/>
<dbReference type="RefSeq" id="XP_024586486.1">
    <property type="nucleotide sequence ID" value="XM_024721382.1"/>
</dbReference>
<dbReference type="OrthoDB" id="118112at2759"/>
<keyword evidence="3" id="KW-1185">Reference proteome</keyword>
<dbReference type="EMBL" id="CCYD01003101">
    <property type="protein sequence ID" value="CEG50117.1"/>
    <property type="molecule type" value="Genomic_DNA"/>
</dbReference>
<proteinExistence type="predicted"/>
<evidence type="ECO:0000313" key="3">
    <source>
        <dbReference type="Proteomes" id="UP000054928"/>
    </source>
</evidence>
<dbReference type="GeneID" id="36402898"/>
<name>A0A0P1B6K9_PLAHL</name>
<reference evidence="3" key="1">
    <citation type="submission" date="2014-09" db="EMBL/GenBank/DDBJ databases">
        <authorList>
            <person name="Sharma Rahul"/>
            <person name="Thines Marco"/>
        </authorList>
    </citation>
    <scope>NUCLEOTIDE SEQUENCE [LARGE SCALE GENOMIC DNA]</scope>
</reference>